<proteinExistence type="predicted"/>
<feature type="transmembrane region" description="Helical" evidence="1">
    <location>
        <begin position="167"/>
        <end position="185"/>
    </location>
</feature>
<evidence type="ECO:0000313" key="3">
    <source>
        <dbReference type="EMBL" id="EOT63889.1"/>
    </source>
</evidence>
<keyword evidence="1" id="KW-0472">Membrane</keyword>
<dbReference type="STRING" id="155617.RV09_GL001141"/>
<dbReference type="eggNOG" id="ENOG5030675">
    <property type="taxonomic scope" value="Bacteria"/>
</dbReference>
<evidence type="ECO:0000313" key="4">
    <source>
        <dbReference type="Proteomes" id="UP000013781"/>
    </source>
</evidence>
<dbReference type="EMBL" id="ASWB01000005">
    <property type="protein sequence ID" value="EOT63889.1"/>
    <property type="molecule type" value="Genomic_DNA"/>
</dbReference>
<feature type="transmembrane region" description="Helical" evidence="1">
    <location>
        <begin position="79"/>
        <end position="100"/>
    </location>
</feature>
<accession>R2RBT5</accession>
<protein>
    <submittedName>
        <fullName evidence="2">Uncharacterized protein</fullName>
    </submittedName>
</protein>
<dbReference type="RefSeq" id="WP_010763982.1">
    <property type="nucleotide sequence ID" value="NZ_ASWB01000005.1"/>
</dbReference>
<gene>
    <name evidence="3" type="ORF">I586_03322</name>
    <name evidence="2" type="ORF">UAY_00580</name>
</gene>
<dbReference type="PATRIC" id="fig|1158609.3.peg.549"/>
<dbReference type="Proteomes" id="UP000014157">
    <property type="component" value="Unassembled WGS sequence"/>
</dbReference>
<feature type="transmembrane region" description="Helical" evidence="1">
    <location>
        <begin position="135"/>
        <end position="155"/>
    </location>
</feature>
<name>R2RBT5_9ENTE</name>
<evidence type="ECO:0000256" key="1">
    <source>
        <dbReference type="SAM" id="Phobius"/>
    </source>
</evidence>
<keyword evidence="1" id="KW-0812">Transmembrane</keyword>
<dbReference type="Proteomes" id="UP000013781">
    <property type="component" value="Unassembled WGS sequence"/>
</dbReference>
<keyword evidence="1" id="KW-1133">Transmembrane helix</keyword>
<dbReference type="HOGENOM" id="CLU_097467_0_0_9"/>
<feature type="transmembrane region" description="Helical" evidence="1">
    <location>
        <begin position="27"/>
        <end position="45"/>
    </location>
</feature>
<keyword evidence="5" id="KW-1185">Reference proteome</keyword>
<dbReference type="EMBL" id="AJAS01000004">
    <property type="protein sequence ID" value="EOI05106.1"/>
    <property type="molecule type" value="Genomic_DNA"/>
</dbReference>
<evidence type="ECO:0000313" key="2">
    <source>
        <dbReference type="EMBL" id="EOI05106.1"/>
    </source>
</evidence>
<dbReference type="OrthoDB" id="2194635at2"/>
<organism evidence="2 4">
    <name type="scientific">Enterococcus moraviensis ATCC BAA-383</name>
    <dbReference type="NCBI Taxonomy" id="1158609"/>
    <lineage>
        <taxon>Bacteria</taxon>
        <taxon>Bacillati</taxon>
        <taxon>Bacillota</taxon>
        <taxon>Bacilli</taxon>
        <taxon>Lactobacillales</taxon>
        <taxon>Enterococcaceae</taxon>
        <taxon>Enterococcus</taxon>
    </lineage>
</organism>
<comment type="caution">
    <text evidence="2">The sequence shown here is derived from an EMBL/GenBank/DDBJ whole genome shotgun (WGS) entry which is preliminary data.</text>
</comment>
<feature type="transmembrane region" description="Helical" evidence="1">
    <location>
        <begin position="51"/>
        <end position="72"/>
    </location>
</feature>
<reference evidence="3 5" key="2">
    <citation type="submission" date="2013-03" db="EMBL/GenBank/DDBJ databases">
        <title>The Genome Sequence of Enterococcus moraviensis BAA-383 (PacBio/Illumina hybrid assembly).</title>
        <authorList>
            <consortium name="The Broad Institute Genomics Platform"/>
            <consortium name="The Broad Institute Genome Sequencing Center for Infectious Disease"/>
            <person name="Earl A."/>
            <person name="Russ C."/>
            <person name="Gilmore M."/>
            <person name="Surin D."/>
            <person name="Walker B."/>
            <person name="Young S."/>
            <person name="Zeng Q."/>
            <person name="Gargeya S."/>
            <person name="Fitzgerald M."/>
            <person name="Haas B."/>
            <person name="Abouelleil A."/>
            <person name="Allen A.W."/>
            <person name="Alvarado L."/>
            <person name="Arachchi H.M."/>
            <person name="Berlin A.M."/>
            <person name="Chapman S.B."/>
            <person name="Gainer-Dewar J."/>
            <person name="Goldberg J."/>
            <person name="Griggs A."/>
            <person name="Gujja S."/>
            <person name="Hansen M."/>
            <person name="Howarth C."/>
            <person name="Imamovic A."/>
            <person name="Ireland A."/>
            <person name="Larimer J."/>
            <person name="McCowan C."/>
            <person name="Murphy C."/>
            <person name="Pearson M."/>
            <person name="Poon T.W."/>
            <person name="Priest M."/>
            <person name="Roberts A."/>
            <person name="Saif S."/>
            <person name="Shea T."/>
            <person name="Sisk P."/>
            <person name="Sykes S."/>
            <person name="Wortman J."/>
            <person name="Nusbaum C."/>
            <person name="Birren B."/>
        </authorList>
    </citation>
    <scope>NUCLEOTIDE SEQUENCE [LARGE SCALE GENOMIC DNA]</scope>
    <source>
        <strain evidence="3 5">ATCC BAA-383</strain>
    </source>
</reference>
<dbReference type="AlphaFoldDB" id="R2RBT5"/>
<reference evidence="2 4" key="1">
    <citation type="submission" date="2013-02" db="EMBL/GenBank/DDBJ databases">
        <title>The Genome Sequence of Enterococcus moraviensis BAA-383.</title>
        <authorList>
            <consortium name="The Broad Institute Genome Sequencing Platform"/>
            <consortium name="The Broad Institute Genome Sequencing Center for Infectious Disease"/>
            <person name="Earl A.M."/>
            <person name="Gilmore M.S."/>
            <person name="Lebreton F."/>
            <person name="Walker B."/>
            <person name="Young S.K."/>
            <person name="Zeng Q."/>
            <person name="Gargeya S."/>
            <person name="Fitzgerald M."/>
            <person name="Haas B."/>
            <person name="Abouelleil A."/>
            <person name="Alvarado L."/>
            <person name="Arachchi H.M."/>
            <person name="Berlin A.M."/>
            <person name="Chapman S.B."/>
            <person name="Dewar J."/>
            <person name="Goldberg J."/>
            <person name="Griggs A."/>
            <person name="Gujja S."/>
            <person name="Hansen M."/>
            <person name="Howarth C."/>
            <person name="Imamovic A."/>
            <person name="Larimer J."/>
            <person name="McCowan C."/>
            <person name="Murphy C."/>
            <person name="Neiman D."/>
            <person name="Pearson M."/>
            <person name="Priest M."/>
            <person name="Roberts A."/>
            <person name="Saif S."/>
            <person name="Shea T."/>
            <person name="Sisk P."/>
            <person name="Sykes S."/>
            <person name="Wortman J."/>
            <person name="Nusbaum C."/>
            <person name="Birren B."/>
        </authorList>
    </citation>
    <scope>NUCLEOTIDE SEQUENCE [LARGE SCALE GENOMIC DNA]</scope>
    <source>
        <strain evidence="2 4">ATCC BAA-383</strain>
    </source>
</reference>
<evidence type="ECO:0000313" key="5">
    <source>
        <dbReference type="Proteomes" id="UP000014157"/>
    </source>
</evidence>
<feature type="transmembrane region" description="Helical" evidence="1">
    <location>
        <begin position="106"/>
        <end position="128"/>
    </location>
</feature>
<sequence>MKNFFEESDFLQSTIKKNVTIQRKPQINTVWHWVLLILFGLLAYGSMTQQFLLIALFIAIAAIVKGPLMLLWGAIYSALIAFFPPLGIVLSILFFLLNLGTIAKSWRISLTSAYFYLVPLLGGILRSISKNEPNYVVWLFVGFSLLGLHFLLNWLYKNNSLSRTLTWSIICVPYAIVIMFLPTRFRRFKSNKKLKF</sequence>